<accession>A0A8J6MZ81</accession>
<evidence type="ECO:0000313" key="2">
    <source>
        <dbReference type="EMBL" id="MBC8176433.1"/>
    </source>
</evidence>
<comment type="caution">
    <text evidence="2">The sequence shown here is derived from an EMBL/GenBank/DDBJ whole genome shotgun (WGS) entry which is preliminary data.</text>
</comment>
<evidence type="ECO:0000313" key="3">
    <source>
        <dbReference type="Proteomes" id="UP000650524"/>
    </source>
</evidence>
<feature type="transmembrane region" description="Helical" evidence="1">
    <location>
        <begin position="12"/>
        <end position="32"/>
    </location>
</feature>
<name>A0A8J6MZ81_9DELT</name>
<dbReference type="Proteomes" id="UP000650524">
    <property type="component" value="Unassembled WGS sequence"/>
</dbReference>
<sequence length="184" mass="20883">MPNSNFFKYSIFNIQFSILLSLIFISGCGYNLQDTRQPKRISIPSLAIPLMASPSSNLGFEGDFTMMIRQEFVSHSQVPLVSKDQAAMVLIGRVVDIKTEALSYKITDGTFEVTTSRWLKIKLAAKLLDRATGKVIWNDDKMEEKASFAVSPDPLKTSYNQRRATKMIAKLLAERIYLKTMERF</sequence>
<organism evidence="2 3">
    <name type="scientific">Candidatus Desulfacyla euxinica</name>
    <dbReference type="NCBI Taxonomy" id="2841693"/>
    <lineage>
        <taxon>Bacteria</taxon>
        <taxon>Deltaproteobacteria</taxon>
        <taxon>Candidatus Desulfacyla</taxon>
    </lineage>
</organism>
<dbReference type="AlphaFoldDB" id="A0A8J6MZ81"/>
<proteinExistence type="predicted"/>
<dbReference type="EMBL" id="JACNJD010000135">
    <property type="protein sequence ID" value="MBC8176433.1"/>
    <property type="molecule type" value="Genomic_DNA"/>
</dbReference>
<keyword evidence="1" id="KW-0472">Membrane</keyword>
<protein>
    <recommendedName>
        <fullName evidence="4">Lipopolysaccharide-assembly</fullName>
    </recommendedName>
</protein>
<evidence type="ECO:0000256" key="1">
    <source>
        <dbReference type="SAM" id="Phobius"/>
    </source>
</evidence>
<keyword evidence="1" id="KW-0812">Transmembrane</keyword>
<gene>
    <name evidence="2" type="ORF">H8E19_03435</name>
</gene>
<evidence type="ECO:0008006" key="4">
    <source>
        <dbReference type="Google" id="ProtNLM"/>
    </source>
</evidence>
<keyword evidence="1" id="KW-1133">Transmembrane helix</keyword>
<reference evidence="2 3" key="1">
    <citation type="submission" date="2020-08" db="EMBL/GenBank/DDBJ databases">
        <title>Bridging the membrane lipid divide: bacteria of the FCB group superphylum have the potential to synthesize archaeal ether lipids.</title>
        <authorList>
            <person name="Villanueva L."/>
            <person name="Von Meijenfeldt F.A.B."/>
            <person name="Westbye A.B."/>
            <person name="Yadav S."/>
            <person name="Hopmans E.C."/>
            <person name="Dutilh B.E."/>
            <person name="Sinninghe Damste J.S."/>
        </authorList>
    </citation>
    <scope>NUCLEOTIDE SEQUENCE [LARGE SCALE GENOMIC DNA]</scope>
    <source>
        <strain evidence="2">NIOZ-UU27</strain>
    </source>
</reference>